<keyword evidence="2" id="KW-0804">Transcription</keyword>
<evidence type="ECO:0000313" key="6">
    <source>
        <dbReference type="Proteomes" id="UP001428341"/>
    </source>
</evidence>
<sequence length="518" mass="58295">MRGGFEVVHGALDMMQHYEQWDYPSIGFPNPCPNSFTKPPPPPLAVIDNRSVNLERNELSEWVEHITKQLIDDMPDSSTNNADHGLQPDHHHTTMGPCEDNSIIPSVLGDLRPRKMMRRSYDGEESFSWSNEQQLGVNQSNINCESHNKLDEQGLRLITLLLECAVAISVDNLGEAHRMLLELTQMASPYGPSCAERVVAYFAKAMASRVLNSWLGICSPLTNHKSVHCAFQVFNNVSPFIKFAHFTSNQAILEAFHRRDRVHIIDLDIMQGLQWPALFHILATRNEGPPHLRMTGMGTSMEVLLETGKQLFNFAKRLGLSFEFHPIAKKFGDIDSSMLQLRRGETLAVHWLQHSLYDATGPDWKTLRLLEELSPRVVTLVEQEISHGGSFLDRFVGSLHYYSTLFDSLGAYFPSDDPNRHRVEHCLLYREINNILAIGGPARSGEDKFKHWRSELARCNGLAQVPMSGNSMAQAQLILNMFPPAHGYSLIPGDGTLMLGWKGTSLFTASSWTSHASR</sequence>
<evidence type="ECO:0000256" key="4">
    <source>
        <dbReference type="SAM" id="MobiDB-lite"/>
    </source>
</evidence>
<dbReference type="AlphaFoldDB" id="A0AAP0QNT8"/>
<feature type="region of interest" description="SAW" evidence="3">
    <location>
        <begin position="437"/>
        <end position="513"/>
    </location>
</feature>
<dbReference type="Proteomes" id="UP001428341">
    <property type="component" value="Unassembled WGS sequence"/>
</dbReference>
<evidence type="ECO:0000313" key="5">
    <source>
        <dbReference type="EMBL" id="KAK9201484.1"/>
    </source>
</evidence>
<feature type="region of interest" description="VHIID" evidence="3">
    <location>
        <begin position="231"/>
        <end position="296"/>
    </location>
</feature>
<gene>
    <name evidence="5" type="ORF">WN944_016687</name>
</gene>
<name>A0AAP0QNT8_9ROSI</name>
<feature type="short sequence motif" description="VHIID" evidence="3">
    <location>
        <begin position="262"/>
        <end position="266"/>
    </location>
</feature>
<reference evidence="5 6" key="1">
    <citation type="submission" date="2024-05" db="EMBL/GenBank/DDBJ databases">
        <title>Haplotype-resolved chromosome-level genome assembly of Huyou (Citrus changshanensis).</title>
        <authorList>
            <person name="Miao C."/>
            <person name="Chen W."/>
            <person name="Wu Y."/>
            <person name="Wang L."/>
            <person name="Zhao S."/>
            <person name="Grierson D."/>
            <person name="Xu C."/>
            <person name="Chen K."/>
        </authorList>
    </citation>
    <scope>NUCLEOTIDE SEQUENCE [LARGE SCALE GENOMIC DNA]</scope>
    <source>
        <strain evidence="5">01-14</strain>
        <tissue evidence="5">Leaf</tissue>
    </source>
</reference>
<comment type="caution">
    <text evidence="3">Lacks conserved residue(s) required for the propagation of feature annotation.</text>
</comment>
<feature type="region of interest" description="Leucine repeat II (LRII)" evidence="3">
    <location>
        <begin position="306"/>
        <end position="338"/>
    </location>
</feature>
<accession>A0AAP0QNT8</accession>
<dbReference type="InterPro" id="IPR005202">
    <property type="entry name" value="TF_GRAS"/>
</dbReference>
<dbReference type="EMBL" id="JBCGBO010000005">
    <property type="protein sequence ID" value="KAK9201484.1"/>
    <property type="molecule type" value="Genomic_DNA"/>
</dbReference>
<evidence type="ECO:0000256" key="1">
    <source>
        <dbReference type="ARBA" id="ARBA00023015"/>
    </source>
</evidence>
<evidence type="ECO:0000256" key="2">
    <source>
        <dbReference type="ARBA" id="ARBA00023163"/>
    </source>
</evidence>
<organism evidence="5 6">
    <name type="scientific">Citrus x changshan-huyou</name>
    <dbReference type="NCBI Taxonomy" id="2935761"/>
    <lineage>
        <taxon>Eukaryota</taxon>
        <taxon>Viridiplantae</taxon>
        <taxon>Streptophyta</taxon>
        <taxon>Embryophyta</taxon>
        <taxon>Tracheophyta</taxon>
        <taxon>Spermatophyta</taxon>
        <taxon>Magnoliopsida</taxon>
        <taxon>eudicotyledons</taxon>
        <taxon>Gunneridae</taxon>
        <taxon>Pentapetalae</taxon>
        <taxon>rosids</taxon>
        <taxon>malvids</taxon>
        <taxon>Sapindales</taxon>
        <taxon>Rutaceae</taxon>
        <taxon>Aurantioideae</taxon>
        <taxon>Citrus</taxon>
    </lineage>
</organism>
<keyword evidence="6" id="KW-1185">Reference proteome</keyword>
<proteinExistence type="inferred from homology"/>
<dbReference type="PANTHER" id="PTHR31636">
    <property type="entry name" value="OSJNBA0084A10.13 PROTEIN-RELATED"/>
    <property type="match status" value="1"/>
</dbReference>
<dbReference type="Pfam" id="PF03514">
    <property type="entry name" value="GRAS"/>
    <property type="match status" value="1"/>
</dbReference>
<protein>
    <submittedName>
        <fullName evidence="5">Uncharacterized protein</fullName>
    </submittedName>
</protein>
<keyword evidence="1" id="KW-0805">Transcription regulation</keyword>
<comment type="similarity">
    <text evidence="3">Belongs to the GRAS family.</text>
</comment>
<feature type="region of interest" description="Disordered" evidence="4">
    <location>
        <begin position="75"/>
        <end position="99"/>
    </location>
</feature>
<comment type="caution">
    <text evidence="5">The sequence shown here is derived from an EMBL/GenBank/DDBJ whole genome shotgun (WGS) entry which is preliminary data.</text>
</comment>
<dbReference type="PROSITE" id="PS50985">
    <property type="entry name" value="GRAS"/>
    <property type="match status" value="1"/>
</dbReference>
<evidence type="ECO:0000256" key="3">
    <source>
        <dbReference type="PROSITE-ProRule" id="PRU01191"/>
    </source>
</evidence>